<gene>
    <name evidence="2" type="ORF">PMZ80_001366</name>
</gene>
<accession>A0ABR0S2Z5</accession>
<evidence type="ECO:0000313" key="2">
    <source>
        <dbReference type="EMBL" id="KAK5947218.1"/>
    </source>
</evidence>
<keyword evidence="3" id="KW-1185">Reference proteome</keyword>
<evidence type="ECO:0000256" key="1">
    <source>
        <dbReference type="SAM" id="SignalP"/>
    </source>
</evidence>
<proteinExistence type="predicted"/>
<reference evidence="2 3" key="1">
    <citation type="journal article" date="2023" name="Res Sq">
        <title>Genomic and morphological characterization of Knufia obscura isolated from the Mars 2020 spacecraft assembly facility.</title>
        <authorList>
            <person name="Chander A.M."/>
            <person name="Teixeira M.M."/>
            <person name="Singh N.K."/>
            <person name="Williams M.P."/>
            <person name="Parker C.W."/>
            <person name="Leo P."/>
            <person name="Stajich J.E."/>
            <person name="Torok T."/>
            <person name="Tighe S."/>
            <person name="Mason C.E."/>
            <person name="Venkateswaran K."/>
        </authorList>
    </citation>
    <scope>NUCLEOTIDE SEQUENCE [LARGE SCALE GENOMIC DNA]</scope>
    <source>
        <strain evidence="2 3">CCFEE 5817</strain>
    </source>
</reference>
<feature type="chain" id="PRO_5046222890" evidence="1">
    <location>
        <begin position="20"/>
        <end position="102"/>
    </location>
</feature>
<dbReference type="EMBL" id="JAVHJV010000001">
    <property type="protein sequence ID" value="KAK5947218.1"/>
    <property type="molecule type" value="Genomic_DNA"/>
</dbReference>
<protein>
    <submittedName>
        <fullName evidence="2">Uncharacterized protein</fullName>
    </submittedName>
</protein>
<name>A0ABR0S2Z5_9EURO</name>
<keyword evidence="1" id="KW-0732">Signal</keyword>
<sequence length="102" mass="11448">MKFINTLFVISALAGAVLSSPAPVSENLEYRAVHELEKRGCVSKSQLPPGHSLSMIIGLLVSPRLQYVLLWPSWRLQLPQLFKIKGQSGRQDLQETIQDSKY</sequence>
<dbReference type="Proteomes" id="UP001334248">
    <property type="component" value="Unassembled WGS sequence"/>
</dbReference>
<comment type="caution">
    <text evidence="2">The sequence shown here is derived from an EMBL/GenBank/DDBJ whole genome shotgun (WGS) entry which is preliminary data.</text>
</comment>
<dbReference type="GeneID" id="89994815"/>
<evidence type="ECO:0000313" key="3">
    <source>
        <dbReference type="Proteomes" id="UP001334248"/>
    </source>
</evidence>
<organism evidence="2 3">
    <name type="scientific">Knufia obscura</name>
    <dbReference type="NCBI Taxonomy" id="1635080"/>
    <lineage>
        <taxon>Eukaryota</taxon>
        <taxon>Fungi</taxon>
        <taxon>Dikarya</taxon>
        <taxon>Ascomycota</taxon>
        <taxon>Pezizomycotina</taxon>
        <taxon>Eurotiomycetes</taxon>
        <taxon>Chaetothyriomycetidae</taxon>
        <taxon>Chaetothyriales</taxon>
        <taxon>Trichomeriaceae</taxon>
        <taxon>Knufia</taxon>
    </lineage>
</organism>
<feature type="signal peptide" evidence="1">
    <location>
        <begin position="1"/>
        <end position="19"/>
    </location>
</feature>
<dbReference type="RefSeq" id="XP_064735308.1">
    <property type="nucleotide sequence ID" value="XM_064869811.1"/>
</dbReference>